<feature type="non-terminal residue" evidence="1">
    <location>
        <position position="1"/>
    </location>
</feature>
<protein>
    <submittedName>
        <fullName evidence="1">Uncharacterized protein</fullName>
    </submittedName>
</protein>
<accession>A0AAD5GKV6</accession>
<evidence type="ECO:0000313" key="1">
    <source>
        <dbReference type="EMBL" id="KAI7746682.1"/>
    </source>
</evidence>
<reference evidence="1" key="1">
    <citation type="submission" date="2022-06" db="EMBL/GenBank/DDBJ databases">
        <title>Uncovering the hologenomic basis of an extraordinary plant invasion.</title>
        <authorList>
            <person name="Bieker V.C."/>
            <person name="Martin M.D."/>
            <person name="Gilbert T."/>
            <person name="Hodgins K."/>
            <person name="Battlay P."/>
            <person name="Petersen B."/>
            <person name="Wilson J."/>
        </authorList>
    </citation>
    <scope>NUCLEOTIDE SEQUENCE</scope>
    <source>
        <strain evidence="1">AA19_3_7</strain>
        <tissue evidence="1">Leaf</tissue>
    </source>
</reference>
<dbReference type="EMBL" id="JAMZMK010006920">
    <property type="protein sequence ID" value="KAI7746682.1"/>
    <property type="molecule type" value="Genomic_DNA"/>
</dbReference>
<sequence length="60" mass="6702">LSMLLTLLSDVKLGSWTQKEAVTVGGFPQQCNRIECPTYDVVHSGDGYEIRAIQLHPRTK</sequence>
<gene>
    <name evidence="1" type="ORF">M8C21_018294</name>
</gene>
<dbReference type="Proteomes" id="UP001206925">
    <property type="component" value="Unassembled WGS sequence"/>
</dbReference>
<organism evidence="1 2">
    <name type="scientific">Ambrosia artemisiifolia</name>
    <name type="common">Common ragweed</name>
    <dbReference type="NCBI Taxonomy" id="4212"/>
    <lineage>
        <taxon>Eukaryota</taxon>
        <taxon>Viridiplantae</taxon>
        <taxon>Streptophyta</taxon>
        <taxon>Embryophyta</taxon>
        <taxon>Tracheophyta</taxon>
        <taxon>Spermatophyta</taxon>
        <taxon>Magnoliopsida</taxon>
        <taxon>eudicotyledons</taxon>
        <taxon>Gunneridae</taxon>
        <taxon>Pentapetalae</taxon>
        <taxon>asterids</taxon>
        <taxon>campanulids</taxon>
        <taxon>Asterales</taxon>
        <taxon>Asteraceae</taxon>
        <taxon>Asteroideae</taxon>
        <taxon>Heliantheae alliance</taxon>
        <taxon>Heliantheae</taxon>
        <taxon>Ambrosia</taxon>
    </lineage>
</organism>
<name>A0AAD5GKV6_AMBAR</name>
<keyword evidence="2" id="KW-1185">Reference proteome</keyword>
<evidence type="ECO:0000313" key="2">
    <source>
        <dbReference type="Proteomes" id="UP001206925"/>
    </source>
</evidence>
<comment type="caution">
    <text evidence="1">The sequence shown here is derived from an EMBL/GenBank/DDBJ whole genome shotgun (WGS) entry which is preliminary data.</text>
</comment>
<proteinExistence type="predicted"/>
<dbReference type="AlphaFoldDB" id="A0AAD5GKV6"/>